<feature type="compositionally biased region" description="Basic and acidic residues" evidence="8">
    <location>
        <begin position="336"/>
        <end position="347"/>
    </location>
</feature>
<dbReference type="EMBL" id="BMAT01013883">
    <property type="protein sequence ID" value="GFS22097.1"/>
    <property type="molecule type" value="Genomic_DNA"/>
</dbReference>
<keyword evidence="5 10" id="KW-0269">Exonuclease</keyword>
<sequence>MAQAADRDVPRKIQSYVLFDTETTGLPSVGNNPRITELCFLALTRDELETKNAPVRAINKLCLCFNPKKRISRESTLITGLHNDSLEQLAPFKTQASLMCQFLQNLPQPACLVAHNGNRFDFPLLVSHLKASSQRVPEEVLCADSLEAFRAFDGLPPLPEFVQKQCKDAEARVAPKPAGFTCTSNEIEQASGSWSGTDATKQNLSNCKSYTSSGLKRELEGCEKEDQHKQKATEEILAYWEPPGLSTPAKKVQKFEPDAPTKRAVSPQTSDMTARSRQNLFQTLSESGETSASKQTLPPEDMAADSESKFSGSCELTETGNEVVKVCPNGDKELSVSLEEEKEREAEESSPQQNLSSFPSLSDDSEQFLLEAVQQAETALATGGSNSISLTNEKQEPSHENEKHETNGTPSFANLNNSVALGSGKGCADSSLAKTMKLSYSLPKLYERVFGQLPQVSHTAEDDCQALLHIIRNSAMHKMPQWCDQRAVPLGSIPPMY</sequence>
<keyword evidence="4" id="KW-0378">Hydrolase</keyword>
<evidence type="ECO:0000256" key="5">
    <source>
        <dbReference type="ARBA" id="ARBA00022839"/>
    </source>
</evidence>
<feature type="domain" description="Exonuclease" evidence="9">
    <location>
        <begin position="15"/>
        <end position="480"/>
    </location>
</feature>
<dbReference type="GO" id="GO:0006308">
    <property type="term" value="P:DNA catabolic process"/>
    <property type="evidence" value="ECO:0007669"/>
    <property type="project" value="TreeGrafter"/>
</dbReference>
<dbReference type="Gene3D" id="3.30.420.10">
    <property type="entry name" value="Ribonuclease H-like superfamily/Ribonuclease H"/>
    <property type="match status" value="2"/>
</dbReference>
<dbReference type="InterPro" id="IPR036397">
    <property type="entry name" value="RNaseH_sf"/>
</dbReference>
<evidence type="ECO:0000259" key="9">
    <source>
        <dbReference type="SMART" id="SM00479"/>
    </source>
</evidence>
<accession>A0AAV4JH29</accession>
<evidence type="ECO:0000256" key="7">
    <source>
        <dbReference type="ARBA" id="ARBA00025769"/>
    </source>
</evidence>
<comment type="cofactor">
    <cofactor evidence="1">
        <name>Mg(2+)</name>
        <dbReference type="ChEBI" id="CHEBI:18420"/>
    </cofactor>
</comment>
<feature type="region of interest" description="Disordered" evidence="8">
    <location>
        <begin position="243"/>
        <end position="317"/>
    </location>
</feature>
<dbReference type="GO" id="GO:0005737">
    <property type="term" value="C:cytoplasm"/>
    <property type="evidence" value="ECO:0007669"/>
    <property type="project" value="TreeGrafter"/>
</dbReference>
<evidence type="ECO:0000256" key="1">
    <source>
        <dbReference type="ARBA" id="ARBA00001946"/>
    </source>
</evidence>
<evidence type="ECO:0000256" key="4">
    <source>
        <dbReference type="ARBA" id="ARBA00022801"/>
    </source>
</evidence>
<evidence type="ECO:0000313" key="11">
    <source>
        <dbReference type="Proteomes" id="UP000762676"/>
    </source>
</evidence>
<name>A0AAV4JH29_9GAST</name>
<keyword evidence="11" id="KW-1185">Reference proteome</keyword>
<dbReference type="InterPro" id="IPR012337">
    <property type="entry name" value="RNaseH-like_sf"/>
</dbReference>
<feature type="compositionally biased region" description="Polar residues" evidence="8">
    <location>
        <begin position="351"/>
        <end position="361"/>
    </location>
</feature>
<comment type="caution">
    <text evidence="10">The sequence shown here is derived from an EMBL/GenBank/DDBJ whole genome shotgun (WGS) entry which is preliminary data.</text>
</comment>
<dbReference type="InterPro" id="IPR040393">
    <property type="entry name" value="TREX1/2"/>
</dbReference>
<evidence type="ECO:0000313" key="10">
    <source>
        <dbReference type="EMBL" id="GFS22097.1"/>
    </source>
</evidence>
<dbReference type="GO" id="GO:0046872">
    <property type="term" value="F:metal ion binding"/>
    <property type="evidence" value="ECO:0007669"/>
    <property type="project" value="UniProtKB-KW"/>
</dbReference>
<feature type="region of interest" description="Disordered" evidence="8">
    <location>
        <begin position="380"/>
        <end position="411"/>
    </location>
</feature>
<feature type="compositionally biased region" description="Basic and acidic residues" evidence="8">
    <location>
        <begin position="393"/>
        <end position="406"/>
    </location>
</feature>
<reference evidence="10 11" key="1">
    <citation type="journal article" date="2021" name="Elife">
        <title>Chloroplast acquisition without the gene transfer in kleptoplastic sea slugs, Plakobranchus ocellatus.</title>
        <authorList>
            <person name="Maeda T."/>
            <person name="Takahashi S."/>
            <person name="Yoshida T."/>
            <person name="Shimamura S."/>
            <person name="Takaki Y."/>
            <person name="Nagai Y."/>
            <person name="Toyoda A."/>
            <person name="Suzuki Y."/>
            <person name="Arimoto A."/>
            <person name="Ishii H."/>
            <person name="Satoh N."/>
            <person name="Nishiyama T."/>
            <person name="Hasebe M."/>
            <person name="Maruyama T."/>
            <person name="Minagawa J."/>
            <person name="Obokata J."/>
            <person name="Shigenobu S."/>
        </authorList>
    </citation>
    <scope>NUCLEOTIDE SEQUENCE [LARGE SCALE GENOMIC DNA]</scope>
</reference>
<protein>
    <submittedName>
        <fullName evidence="10">Three prime repair exonuclease 1</fullName>
    </submittedName>
</protein>
<evidence type="ECO:0000256" key="3">
    <source>
        <dbReference type="ARBA" id="ARBA00022723"/>
    </source>
</evidence>
<dbReference type="Pfam" id="PF00929">
    <property type="entry name" value="RNase_T"/>
    <property type="match status" value="1"/>
</dbReference>
<feature type="region of interest" description="Disordered" evidence="8">
    <location>
        <begin position="336"/>
        <end position="361"/>
    </location>
</feature>
<dbReference type="AlphaFoldDB" id="A0AAV4JH29"/>
<keyword evidence="6" id="KW-0460">Magnesium</keyword>
<proteinExistence type="inferred from homology"/>
<dbReference type="Proteomes" id="UP000762676">
    <property type="component" value="Unassembled WGS sequence"/>
</dbReference>
<keyword evidence="3" id="KW-0479">Metal-binding</keyword>
<comment type="similarity">
    <text evidence="7">Belongs to the exonuclease superfamily. TREX family.</text>
</comment>
<dbReference type="GO" id="GO:0008296">
    <property type="term" value="F:3'-5'-DNA exonuclease activity"/>
    <property type="evidence" value="ECO:0007669"/>
    <property type="project" value="TreeGrafter"/>
</dbReference>
<dbReference type="PANTHER" id="PTHR13058:SF19">
    <property type="entry name" value="LD40940P"/>
    <property type="match status" value="1"/>
</dbReference>
<dbReference type="InterPro" id="IPR013520">
    <property type="entry name" value="Ribonucl_H"/>
</dbReference>
<feature type="compositionally biased region" description="Polar residues" evidence="8">
    <location>
        <begin position="383"/>
        <end position="392"/>
    </location>
</feature>
<dbReference type="SUPFAM" id="SSF53098">
    <property type="entry name" value="Ribonuclease H-like"/>
    <property type="match status" value="1"/>
</dbReference>
<feature type="compositionally biased region" description="Polar residues" evidence="8">
    <location>
        <begin position="266"/>
        <end position="296"/>
    </location>
</feature>
<evidence type="ECO:0000256" key="2">
    <source>
        <dbReference type="ARBA" id="ARBA00022722"/>
    </source>
</evidence>
<evidence type="ECO:0000256" key="6">
    <source>
        <dbReference type="ARBA" id="ARBA00022842"/>
    </source>
</evidence>
<keyword evidence="2" id="KW-0540">Nuclease</keyword>
<organism evidence="10 11">
    <name type="scientific">Elysia marginata</name>
    <dbReference type="NCBI Taxonomy" id="1093978"/>
    <lineage>
        <taxon>Eukaryota</taxon>
        <taxon>Metazoa</taxon>
        <taxon>Spiralia</taxon>
        <taxon>Lophotrochozoa</taxon>
        <taxon>Mollusca</taxon>
        <taxon>Gastropoda</taxon>
        <taxon>Heterobranchia</taxon>
        <taxon>Euthyneura</taxon>
        <taxon>Panpulmonata</taxon>
        <taxon>Sacoglossa</taxon>
        <taxon>Placobranchoidea</taxon>
        <taxon>Plakobranchidae</taxon>
        <taxon>Elysia</taxon>
    </lineage>
</organism>
<gene>
    <name evidence="10" type="ORF">ElyMa_006941700</name>
</gene>
<evidence type="ECO:0000256" key="8">
    <source>
        <dbReference type="SAM" id="MobiDB-lite"/>
    </source>
</evidence>
<dbReference type="SMART" id="SM00479">
    <property type="entry name" value="EXOIII"/>
    <property type="match status" value="1"/>
</dbReference>
<dbReference type="PANTHER" id="PTHR13058">
    <property type="entry name" value="THREE PRIME REPAIR EXONUCLEASE 1, 2"/>
    <property type="match status" value="1"/>
</dbReference>
<dbReference type="GO" id="GO:0003676">
    <property type="term" value="F:nucleic acid binding"/>
    <property type="evidence" value="ECO:0007669"/>
    <property type="project" value="InterPro"/>
</dbReference>